<dbReference type="PANTHER" id="PTHR47331:SF5">
    <property type="entry name" value="RIBONUCLEASE H"/>
    <property type="match status" value="1"/>
</dbReference>
<evidence type="ECO:0000313" key="2">
    <source>
        <dbReference type="Proteomes" id="UP001558613"/>
    </source>
</evidence>
<feature type="non-terminal residue" evidence="1">
    <location>
        <position position="1"/>
    </location>
</feature>
<evidence type="ECO:0000313" key="1">
    <source>
        <dbReference type="EMBL" id="KAL1252183.1"/>
    </source>
</evidence>
<proteinExistence type="predicted"/>
<gene>
    <name evidence="1" type="ORF">QQF64_019979</name>
</gene>
<sequence>RGDAEEVRDDGKEGETWYLPHHSVFHPKKVDKLRVVFNCSARLSAFLGESGDLKQPPGVNQFVTKNFYVDDGVTSVENVEEAIQVV</sequence>
<reference evidence="1 2" key="1">
    <citation type="submission" date="2023-09" db="EMBL/GenBank/DDBJ databases">
        <authorList>
            <person name="Wang M."/>
        </authorList>
    </citation>
    <scope>NUCLEOTIDE SEQUENCE [LARGE SCALE GENOMIC DNA]</scope>
    <source>
        <strain evidence="1">GT-2023</strain>
        <tissue evidence="1">Liver</tissue>
    </source>
</reference>
<dbReference type="PANTHER" id="PTHR47331">
    <property type="entry name" value="PHD-TYPE DOMAIN-CONTAINING PROTEIN"/>
    <property type="match status" value="1"/>
</dbReference>
<dbReference type="Proteomes" id="UP001558613">
    <property type="component" value="Unassembled WGS sequence"/>
</dbReference>
<name>A0ABR3LL39_9TELE</name>
<comment type="caution">
    <text evidence="1">The sequence shown here is derived from an EMBL/GenBank/DDBJ whole genome shotgun (WGS) entry which is preliminary data.</text>
</comment>
<accession>A0ABR3LL39</accession>
<organism evidence="1 2">
    <name type="scientific">Cirrhinus molitorella</name>
    <name type="common">mud carp</name>
    <dbReference type="NCBI Taxonomy" id="172907"/>
    <lineage>
        <taxon>Eukaryota</taxon>
        <taxon>Metazoa</taxon>
        <taxon>Chordata</taxon>
        <taxon>Craniata</taxon>
        <taxon>Vertebrata</taxon>
        <taxon>Euteleostomi</taxon>
        <taxon>Actinopterygii</taxon>
        <taxon>Neopterygii</taxon>
        <taxon>Teleostei</taxon>
        <taxon>Ostariophysi</taxon>
        <taxon>Cypriniformes</taxon>
        <taxon>Cyprinidae</taxon>
        <taxon>Labeoninae</taxon>
        <taxon>Labeonini</taxon>
        <taxon>Cirrhinus</taxon>
    </lineage>
</organism>
<protein>
    <submittedName>
        <fullName evidence="1">Uncharacterized protein</fullName>
    </submittedName>
</protein>
<keyword evidence="2" id="KW-1185">Reference proteome</keyword>
<feature type="non-terminal residue" evidence="1">
    <location>
        <position position="86"/>
    </location>
</feature>
<dbReference type="EMBL" id="JAYMGO010000022">
    <property type="protein sequence ID" value="KAL1252183.1"/>
    <property type="molecule type" value="Genomic_DNA"/>
</dbReference>